<sequence>MSSRNVRILAVCQALYTSALAADLTLTGLVGYQLAPNKAMATVPFSIITLAAALTTIFASLWMQRVGRKHGFMLGALVGAAGGGVSVYAILHADFWLFCVGTASVGIYQAFAQYYRLAAADGVGPQDKGRAIATVLTGGVIAAVCGPALANWSKGLLPGSAFAGAYAVVTILGLIATAVLGVGYRNEAPHSVANVAAEPARPLRAIVRQPRYQAALATNIIGYAVMMFLMTATPLAMMCAHRTVDEGAGVIQWHLVGMYAPALVSGWLIRKLGVTPVVMTGIALSACTGVLAIYGSSLVSWYLALLCLGVGWNFMFVGGSTWLTQSYRPSERGRAQALSEFSTFAATALASLLSGQLLAHTSWITINLLTWPLLGVALLFNLRLLTVRAAQPA</sequence>
<evidence type="ECO:0000256" key="2">
    <source>
        <dbReference type="ARBA" id="ARBA00022989"/>
    </source>
</evidence>
<feature type="transmembrane region" description="Helical" evidence="4">
    <location>
        <begin position="162"/>
        <end position="184"/>
    </location>
</feature>
<dbReference type="GO" id="GO:0022857">
    <property type="term" value="F:transmembrane transporter activity"/>
    <property type="evidence" value="ECO:0007669"/>
    <property type="project" value="InterPro"/>
</dbReference>
<keyword evidence="1 4" id="KW-0812">Transmembrane</keyword>
<feature type="transmembrane region" description="Helical" evidence="4">
    <location>
        <begin position="95"/>
        <end position="117"/>
    </location>
</feature>
<dbReference type="PANTHER" id="PTHR23534">
    <property type="entry name" value="MFS PERMEASE"/>
    <property type="match status" value="1"/>
</dbReference>
<feature type="transmembrane region" description="Helical" evidence="4">
    <location>
        <begin position="70"/>
        <end position="89"/>
    </location>
</feature>
<name>A0A0N0XML6_9NEIS</name>
<feature type="transmembrane region" description="Helical" evidence="4">
    <location>
        <begin position="45"/>
        <end position="63"/>
    </location>
</feature>
<dbReference type="InterPro" id="IPR036259">
    <property type="entry name" value="MFS_trans_sf"/>
</dbReference>
<keyword evidence="3 4" id="KW-0472">Membrane</keyword>
<accession>A0A0N0XML6</accession>
<feature type="transmembrane region" description="Helical" evidence="4">
    <location>
        <begin position="214"/>
        <end position="238"/>
    </location>
</feature>
<feature type="domain" description="Major facilitator superfamily (MFS) profile" evidence="6">
    <location>
        <begin position="210"/>
        <end position="393"/>
    </location>
</feature>
<evidence type="ECO:0000313" key="7">
    <source>
        <dbReference type="EMBL" id="KPC54266.1"/>
    </source>
</evidence>
<organism evidence="7 8">
    <name type="scientific">Amantichitinum ursilacus</name>
    <dbReference type="NCBI Taxonomy" id="857265"/>
    <lineage>
        <taxon>Bacteria</taxon>
        <taxon>Pseudomonadati</taxon>
        <taxon>Pseudomonadota</taxon>
        <taxon>Betaproteobacteria</taxon>
        <taxon>Neisseriales</taxon>
        <taxon>Chitinibacteraceae</taxon>
        <taxon>Amantichitinum</taxon>
    </lineage>
</organism>
<dbReference type="SUPFAM" id="SSF103473">
    <property type="entry name" value="MFS general substrate transporter"/>
    <property type="match status" value="1"/>
</dbReference>
<feature type="signal peptide" evidence="5">
    <location>
        <begin position="1"/>
        <end position="21"/>
    </location>
</feature>
<feature type="transmembrane region" description="Helical" evidence="4">
    <location>
        <begin position="250"/>
        <end position="269"/>
    </location>
</feature>
<reference evidence="7 8" key="1">
    <citation type="submission" date="2015-07" db="EMBL/GenBank/DDBJ databases">
        <title>Draft genome sequence of the Amantichitinum ursilacus IGB-41, a new chitin-degrading bacterium.</title>
        <authorList>
            <person name="Kirstahler P."/>
            <person name="Guenther M."/>
            <person name="Grumaz C."/>
            <person name="Rupp S."/>
            <person name="Zibek S."/>
            <person name="Sohn K."/>
        </authorList>
    </citation>
    <scope>NUCLEOTIDE SEQUENCE [LARGE SCALE GENOMIC DNA]</scope>
    <source>
        <strain evidence="7 8">IGB-41</strain>
    </source>
</reference>
<dbReference type="PROSITE" id="PS50850">
    <property type="entry name" value="MFS"/>
    <property type="match status" value="1"/>
</dbReference>
<feature type="transmembrane region" description="Helical" evidence="4">
    <location>
        <begin position="276"/>
        <end position="295"/>
    </location>
</feature>
<dbReference type="EMBL" id="LAQT01000003">
    <property type="protein sequence ID" value="KPC54266.1"/>
    <property type="molecule type" value="Genomic_DNA"/>
</dbReference>
<keyword evidence="8" id="KW-1185">Reference proteome</keyword>
<feature type="transmembrane region" description="Helical" evidence="4">
    <location>
        <begin position="363"/>
        <end position="382"/>
    </location>
</feature>
<evidence type="ECO:0000256" key="1">
    <source>
        <dbReference type="ARBA" id="ARBA00022692"/>
    </source>
</evidence>
<feature type="chain" id="PRO_5005863206" evidence="5">
    <location>
        <begin position="22"/>
        <end position="393"/>
    </location>
</feature>
<dbReference type="STRING" id="857265.WG78_06440"/>
<dbReference type="PATRIC" id="fig|857265.3.peg.1321"/>
<feature type="transmembrane region" description="Helical" evidence="4">
    <location>
        <begin position="129"/>
        <end position="150"/>
    </location>
</feature>
<evidence type="ECO:0000259" key="6">
    <source>
        <dbReference type="PROSITE" id="PS50850"/>
    </source>
</evidence>
<dbReference type="RefSeq" id="WP_201782374.1">
    <property type="nucleotide sequence ID" value="NZ_LAQT01000003.1"/>
</dbReference>
<feature type="transmembrane region" description="Helical" evidence="4">
    <location>
        <begin position="335"/>
        <end position="357"/>
    </location>
</feature>
<proteinExistence type="predicted"/>
<dbReference type="InterPro" id="IPR020846">
    <property type="entry name" value="MFS_dom"/>
</dbReference>
<evidence type="ECO:0000256" key="3">
    <source>
        <dbReference type="ARBA" id="ARBA00023136"/>
    </source>
</evidence>
<dbReference type="AlphaFoldDB" id="A0A0N0XML6"/>
<keyword evidence="2 4" id="KW-1133">Transmembrane helix</keyword>
<evidence type="ECO:0000256" key="5">
    <source>
        <dbReference type="SAM" id="SignalP"/>
    </source>
</evidence>
<evidence type="ECO:0000256" key="4">
    <source>
        <dbReference type="SAM" id="Phobius"/>
    </source>
</evidence>
<dbReference type="Pfam" id="PF07690">
    <property type="entry name" value="MFS_1"/>
    <property type="match status" value="2"/>
</dbReference>
<feature type="transmembrane region" description="Helical" evidence="4">
    <location>
        <begin position="301"/>
        <end position="323"/>
    </location>
</feature>
<comment type="caution">
    <text evidence="7">The sequence shown here is derived from an EMBL/GenBank/DDBJ whole genome shotgun (WGS) entry which is preliminary data.</text>
</comment>
<dbReference type="PANTHER" id="PTHR23534:SF1">
    <property type="entry name" value="MAJOR FACILITATOR SUPERFAMILY PROTEIN"/>
    <property type="match status" value="1"/>
</dbReference>
<dbReference type="Proteomes" id="UP000037939">
    <property type="component" value="Unassembled WGS sequence"/>
</dbReference>
<gene>
    <name evidence="7" type="ORF">WG78_06440</name>
</gene>
<protein>
    <submittedName>
        <fullName evidence="7">Major Facilitator Superfamily protein</fullName>
    </submittedName>
</protein>
<evidence type="ECO:0000313" key="8">
    <source>
        <dbReference type="Proteomes" id="UP000037939"/>
    </source>
</evidence>
<dbReference type="InterPro" id="IPR011701">
    <property type="entry name" value="MFS"/>
</dbReference>
<dbReference type="Gene3D" id="1.20.1250.20">
    <property type="entry name" value="MFS general substrate transporter like domains"/>
    <property type="match status" value="1"/>
</dbReference>
<keyword evidence="5" id="KW-0732">Signal</keyword>